<feature type="transmembrane region" description="Helical" evidence="9">
    <location>
        <begin position="282"/>
        <end position="309"/>
    </location>
</feature>
<feature type="domain" description="Protein export membrane protein SecD/SecF C-terminal" evidence="10">
    <location>
        <begin position="124"/>
        <end position="310"/>
    </location>
</feature>
<dbReference type="GO" id="GO:0015450">
    <property type="term" value="F:protein-transporting ATPase activity"/>
    <property type="evidence" value="ECO:0007669"/>
    <property type="project" value="InterPro"/>
</dbReference>
<evidence type="ECO:0000256" key="8">
    <source>
        <dbReference type="ARBA" id="ARBA00023136"/>
    </source>
</evidence>
<keyword evidence="6 9" id="KW-1133">Transmembrane helix</keyword>
<gene>
    <name evidence="9 11" type="primary">secF</name>
    <name evidence="11" type="ORF">COU10_00900</name>
</gene>
<evidence type="ECO:0000313" key="12">
    <source>
        <dbReference type="Proteomes" id="UP000230903"/>
    </source>
</evidence>
<dbReference type="Proteomes" id="UP000230903">
    <property type="component" value="Unassembled WGS sequence"/>
</dbReference>
<feature type="transmembrane region" description="Helical" evidence="9">
    <location>
        <begin position="26"/>
        <end position="47"/>
    </location>
</feature>
<dbReference type="GO" id="GO:0065002">
    <property type="term" value="P:intracellular protein transmembrane transport"/>
    <property type="evidence" value="ECO:0007669"/>
    <property type="project" value="UniProtKB-UniRule"/>
</dbReference>
<dbReference type="PANTHER" id="PTHR30081:SF8">
    <property type="entry name" value="PROTEIN TRANSLOCASE SUBUNIT SECF"/>
    <property type="match status" value="1"/>
</dbReference>
<evidence type="ECO:0000256" key="2">
    <source>
        <dbReference type="ARBA" id="ARBA00022448"/>
    </source>
</evidence>
<evidence type="ECO:0000256" key="3">
    <source>
        <dbReference type="ARBA" id="ARBA00022475"/>
    </source>
</evidence>
<feature type="transmembrane region" description="Helical" evidence="9">
    <location>
        <begin position="259"/>
        <end position="276"/>
    </location>
</feature>
<dbReference type="InterPro" id="IPR022813">
    <property type="entry name" value="SecD/SecF_arch_bac"/>
</dbReference>
<name>A0A2H0UNY5_9BACT</name>
<keyword evidence="5 9" id="KW-0653">Protein transport</keyword>
<dbReference type="InterPro" id="IPR022645">
    <property type="entry name" value="SecD/SecF_bac"/>
</dbReference>
<comment type="subunit">
    <text evidence="9">Forms a complex with SecD. Part of the essential Sec protein translocation apparatus which comprises SecA, SecYEG and auxiliary proteins SecDF. Other proteins may also be involved.</text>
</comment>
<dbReference type="NCBIfam" id="TIGR00966">
    <property type="entry name" value="transloc_SecF"/>
    <property type="match status" value="1"/>
</dbReference>
<dbReference type="GO" id="GO:0006605">
    <property type="term" value="P:protein targeting"/>
    <property type="evidence" value="ECO:0007669"/>
    <property type="project" value="UniProtKB-UniRule"/>
</dbReference>
<dbReference type="EMBL" id="PFBC01000015">
    <property type="protein sequence ID" value="PIR88132.1"/>
    <property type="molecule type" value="Genomic_DNA"/>
</dbReference>
<accession>A0A2H0UNY5</accession>
<feature type="transmembrane region" description="Helical" evidence="9">
    <location>
        <begin position="207"/>
        <end position="226"/>
    </location>
</feature>
<sequence>MSNQSTTSKQNPAVSNGMNIIKHRKAFLTFSSLVILVAIASLVVFGLRPGIDFTGGSIWQIKFSENSVAKADLADFLKDGLLLDQVSITEPSTGGFLIRSREMSELEHQDFLRRVGDNFGPTDELRFGSIGATIGKELSNKAIWAFIINLLAISAYIAYAFRKVSYPVSSWKYAATTLLTLFHDALIPVGLFALLGKFAGIEVDTNFIVAMLVVVGFSVHDTIVVFDRIRENLRHSSVNKEGFATLVNRSINETIARSVNTSLTLIVVLVALYLIGASTLNLFILAVLVGTIAGTYSSIFVASPLLVVWHGKSK</sequence>
<evidence type="ECO:0000256" key="5">
    <source>
        <dbReference type="ARBA" id="ARBA00022927"/>
    </source>
</evidence>
<dbReference type="InterPro" id="IPR048634">
    <property type="entry name" value="SecD_SecF_C"/>
</dbReference>
<feature type="transmembrane region" description="Helical" evidence="9">
    <location>
        <begin position="142"/>
        <end position="161"/>
    </location>
</feature>
<dbReference type="Pfam" id="PF02355">
    <property type="entry name" value="SecD_SecF_C"/>
    <property type="match status" value="1"/>
</dbReference>
<organism evidence="11 12">
    <name type="scientific">Candidatus Harrisonbacteria bacterium CG10_big_fil_rev_8_21_14_0_10_45_28</name>
    <dbReference type="NCBI Taxonomy" id="1974586"/>
    <lineage>
        <taxon>Bacteria</taxon>
        <taxon>Candidatus Harrisoniibacteriota</taxon>
    </lineage>
</organism>
<evidence type="ECO:0000256" key="9">
    <source>
        <dbReference type="HAMAP-Rule" id="MF_01464"/>
    </source>
</evidence>
<dbReference type="Gene3D" id="1.20.1640.10">
    <property type="entry name" value="Multidrug efflux transporter AcrB transmembrane domain"/>
    <property type="match status" value="1"/>
</dbReference>
<keyword evidence="4 9" id="KW-0812">Transmembrane</keyword>
<dbReference type="Pfam" id="PF07549">
    <property type="entry name" value="Sec_GG"/>
    <property type="match status" value="1"/>
</dbReference>
<comment type="function">
    <text evidence="9">Part of the Sec protein translocase complex. Interacts with the SecYEG preprotein conducting channel. SecDF uses the proton motive force (PMF) to complete protein translocation after the ATP-dependent function of SecA.</text>
</comment>
<evidence type="ECO:0000256" key="7">
    <source>
        <dbReference type="ARBA" id="ARBA00023010"/>
    </source>
</evidence>
<keyword evidence="3 9" id="KW-1003">Cell membrane</keyword>
<keyword evidence="2 9" id="KW-0813">Transport</keyword>
<evidence type="ECO:0000256" key="6">
    <source>
        <dbReference type="ARBA" id="ARBA00022989"/>
    </source>
</evidence>
<feature type="transmembrane region" description="Helical" evidence="9">
    <location>
        <begin position="173"/>
        <end position="195"/>
    </location>
</feature>
<evidence type="ECO:0000259" key="10">
    <source>
        <dbReference type="Pfam" id="PF02355"/>
    </source>
</evidence>
<evidence type="ECO:0000256" key="4">
    <source>
        <dbReference type="ARBA" id="ARBA00022692"/>
    </source>
</evidence>
<dbReference type="GO" id="GO:0043952">
    <property type="term" value="P:protein transport by the Sec complex"/>
    <property type="evidence" value="ECO:0007669"/>
    <property type="project" value="UniProtKB-UniRule"/>
</dbReference>
<comment type="subcellular location">
    <subcellularLocation>
        <location evidence="1 9">Cell membrane</location>
        <topology evidence="1 9">Multi-pass membrane protein</topology>
    </subcellularLocation>
</comment>
<comment type="similarity">
    <text evidence="9">Belongs to the SecD/SecF family. SecF subfamily.</text>
</comment>
<dbReference type="GO" id="GO:0005886">
    <property type="term" value="C:plasma membrane"/>
    <property type="evidence" value="ECO:0007669"/>
    <property type="project" value="UniProtKB-SubCell"/>
</dbReference>
<dbReference type="InterPro" id="IPR022646">
    <property type="entry name" value="SecD/SecF_CS"/>
</dbReference>
<reference evidence="12" key="1">
    <citation type="submission" date="2017-09" db="EMBL/GenBank/DDBJ databases">
        <title>Depth-based differentiation of microbial function through sediment-hosted aquifers and enrichment of novel symbionts in the deep terrestrial subsurface.</title>
        <authorList>
            <person name="Probst A.J."/>
            <person name="Ladd B."/>
            <person name="Jarett J.K."/>
            <person name="Geller-Mcgrath D.E."/>
            <person name="Sieber C.M.K."/>
            <person name="Emerson J.B."/>
            <person name="Anantharaman K."/>
            <person name="Thomas B.C."/>
            <person name="Malmstrom R."/>
            <person name="Stieglmeier M."/>
            <person name="Klingl A."/>
            <person name="Woyke T."/>
            <person name="Ryan C.M."/>
            <person name="Banfield J.F."/>
        </authorList>
    </citation>
    <scope>NUCLEOTIDE SEQUENCE [LARGE SCALE GENOMIC DNA]</scope>
</reference>
<dbReference type="HAMAP" id="MF_01464_B">
    <property type="entry name" value="SecF_B"/>
    <property type="match status" value="1"/>
</dbReference>
<evidence type="ECO:0000313" key="11">
    <source>
        <dbReference type="EMBL" id="PIR88132.1"/>
    </source>
</evidence>
<comment type="caution">
    <text evidence="11">The sequence shown here is derived from an EMBL/GenBank/DDBJ whole genome shotgun (WGS) entry which is preliminary data.</text>
</comment>
<dbReference type="InterPro" id="IPR005665">
    <property type="entry name" value="SecF_bac"/>
</dbReference>
<dbReference type="SUPFAM" id="SSF82866">
    <property type="entry name" value="Multidrug efflux transporter AcrB transmembrane domain"/>
    <property type="match status" value="1"/>
</dbReference>
<dbReference type="AlphaFoldDB" id="A0A2H0UNY5"/>
<evidence type="ECO:0000256" key="1">
    <source>
        <dbReference type="ARBA" id="ARBA00004651"/>
    </source>
</evidence>
<proteinExistence type="inferred from homology"/>
<keyword evidence="7 9" id="KW-0811">Translocation</keyword>
<protein>
    <recommendedName>
        <fullName evidence="9">Protein-export membrane protein SecF</fullName>
    </recommendedName>
</protein>
<dbReference type="PRINTS" id="PR01755">
    <property type="entry name" value="SECFTRNLCASE"/>
</dbReference>
<dbReference type="PANTHER" id="PTHR30081">
    <property type="entry name" value="PROTEIN-EXPORT MEMBRANE PROTEIN SEC"/>
    <property type="match status" value="1"/>
</dbReference>
<keyword evidence="8 9" id="KW-0472">Membrane</keyword>